<sequence length="102" mass="11401">MSPTADLDLIWKTAILFSSPRPAWSGIKQFMQHGTYPGKSLSVFIPMIVMSPSDAICIYTTLKFICEHDAIPIITFDQPLFWKALLMIKAEPEGSDLSNIVL</sequence>
<gene>
    <name evidence="1" type="ORF">NHX12_029825</name>
</gene>
<comment type="caution">
    <text evidence="1">The sequence shown here is derived from an EMBL/GenBank/DDBJ whole genome shotgun (WGS) entry which is preliminary data.</text>
</comment>
<evidence type="ECO:0000313" key="1">
    <source>
        <dbReference type="EMBL" id="KAJ3602065.1"/>
    </source>
</evidence>
<reference evidence="1" key="1">
    <citation type="submission" date="2022-07" db="EMBL/GenBank/DDBJ databases">
        <title>Chromosome-level genome of Muraenolepis orangiensis.</title>
        <authorList>
            <person name="Kim J."/>
        </authorList>
    </citation>
    <scope>NUCLEOTIDE SEQUENCE</scope>
    <source>
        <strain evidence="1">KU_S4_2022</strain>
        <tissue evidence="1">Muscle</tissue>
    </source>
</reference>
<dbReference type="Proteomes" id="UP001148018">
    <property type="component" value="Unassembled WGS sequence"/>
</dbReference>
<proteinExistence type="predicted"/>
<protein>
    <submittedName>
        <fullName evidence="1">Uncharacterized protein</fullName>
    </submittedName>
</protein>
<evidence type="ECO:0000313" key="2">
    <source>
        <dbReference type="Proteomes" id="UP001148018"/>
    </source>
</evidence>
<dbReference type="AlphaFoldDB" id="A0A9Q0IL54"/>
<name>A0A9Q0IL54_9TELE</name>
<dbReference type="OrthoDB" id="5982392at2759"/>
<dbReference type="EMBL" id="JANIIK010000046">
    <property type="protein sequence ID" value="KAJ3602065.1"/>
    <property type="molecule type" value="Genomic_DNA"/>
</dbReference>
<accession>A0A9Q0IL54</accession>
<organism evidence="1 2">
    <name type="scientific">Muraenolepis orangiensis</name>
    <name type="common">Patagonian moray cod</name>
    <dbReference type="NCBI Taxonomy" id="630683"/>
    <lineage>
        <taxon>Eukaryota</taxon>
        <taxon>Metazoa</taxon>
        <taxon>Chordata</taxon>
        <taxon>Craniata</taxon>
        <taxon>Vertebrata</taxon>
        <taxon>Euteleostomi</taxon>
        <taxon>Actinopterygii</taxon>
        <taxon>Neopterygii</taxon>
        <taxon>Teleostei</taxon>
        <taxon>Neoteleostei</taxon>
        <taxon>Acanthomorphata</taxon>
        <taxon>Zeiogadaria</taxon>
        <taxon>Gadariae</taxon>
        <taxon>Gadiformes</taxon>
        <taxon>Muraenolepidoidei</taxon>
        <taxon>Muraenolepididae</taxon>
        <taxon>Muraenolepis</taxon>
    </lineage>
</organism>
<keyword evidence="2" id="KW-1185">Reference proteome</keyword>